<comment type="caution">
    <text evidence="1">The sequence shown here is derived from an EMBL/GenBank/DDBJ whole genome shotgun (WGS) entry which is preliminary data.</text>
</comment>
<name>A0A444MNG6_9SPHI</name>
<accession>A0A444MNG6</accession>
<dbReference type="EMBL" id="SBIW01000006">
    <property type="protein sequence ID" value="RWY51197.1"/>
    <property type="molecule type" value="Genomic_DNA"/>
</dbReference>
<evidence type="ECO:0000313" key="2">
    <source>
        <dbReference type="Proteomes" id="UP000286701"/>
    </source>
</evidence>
<protein>
    <submittedName>
        <fullName evidence="1">Uncharacterized protein</fullName>
    </submittedName>
</protein>
<dbReference type="RefSeq" id="WP_128534617.1">
    <property type="nucleotide sequence ID" value="NZ_SBIW01000006.1"/>
</dbReference>
<dbReference type="Proteomes" id="UP000286701">
    <property type="component" value="Unassembled WGS sequence"/>
</dbReference>
<sequence length="153" mass="16957">MSVISFLTRLWNNIRSLFNRLPAKVKTAVHLGVIITENIKGFVDSPLADVLTDIIPGDIDDKIKQTLRAGLPILLTNLKLAQNCSASSDPQDITNCAIKTLQTMTGEIKNAYLHNLSVLIAQLAADGKLSWSDGVCIVEWYYQQQYKRLKSVA</sequence>
<organism evidence="1 2">
    <name type="scientific">Mucilaginibacter gilvus</name>
    <dbReference type="NCBI Taxonomy" id="2305909"/>
    <lineage>
        <taxon>Bacteria</taxon>
        <taxon>Pseudomonadati</taxon>
        <taxon>Bacteroidota</taxon>
        <taxon>Sphingobacteriia</taxon>
        <taxon>Sphingobacteriales</taxon>
        <taxon>Sphingobacteriaceae</taxon>
        <taxon>Mucilaginibacter</taxon>
    </lineage>
</organism>
<keyword evidence="2" id="KW-1185">Reference proteome</keyword>
<dbReference type="OrthoDB" id="796201at2"/>
<gene>
    <name evidence="1" type="ORF">EPL05_14120</name>
</gene>
<reference evidence="1 2" key="1">
    <citation type="submission" date="2019-01" db="EMBL/GenBank/DDBJ databases">
        <title>Mucilaginibacter antarcticum sp. nov., isolated from antarctic soil.</title>
        <authorList>
            <person name="Yan Y.-Q."/>
            <person name="Du Z.-J."/>
        </authorList>
    </citation>
    <scope>NUCLEOTIDE SEQUENCE [LARGE SCALE GENOMIC DNA]</scope>
    <source>
        <strain evidence="1 2">F01003</strain>
    </source>
</reference>
<evidence type="ECO:0000313" key="1">
    <source>
        <dbReference type="EMBL" id="RWY51197.1"/>
    </source>
</evidence>
<proteinExistence type="predicted"/>
<dbReference type="AlphaFoldDB" id="A0A444MNG6"/>